<feature type="region of interest" description="Disordered" evidence="4">
    <location>
        <begin position="383"/>
        <end position="462"/>
    </location>
</feature>
<feature type="compositionally biased region" description="Polar residues" evidence="4">
    <location>
        <begin position="388"/>
        <end position="413"/>
    </location>
</feature>
<sequence>MGVKEVDRKQRSVPTSDQIRLAKLTLTDGGAMDEDQEVMKRLIKKVIETTLCTKAQAEIALFDNDNDADAAVLQILENPDLNWTEQKNKKDKKKEDENVKPVRGQSSTRGRSGQTREWTDRANGNRGKSYQGGGNASSTTTRGPDSRGAARGENGRGGGRGNNAVRQQRENKDAKVTPTENGGHEENHDWKSGPLVFKRTEESTATATESTTSVPSIPVTNGSTSTGPISFAAAAAAGVNKERHRQQQQQRLIAHVEESKPSVSVEEVARIPPPVEVEAESSLNTCISLEEEPLDINQPTSTTTDWASKLKADLGIGVPAVESFGPPEVANPVEFMSDAATSFSGLQEYQFGFNSEPVESILPSSPANQSIPAVQMPEAPLFTRSPIVPSSSQTIPPKTETLPPQNGEFSNLKSSPPSSVPVSSYAQHMQQQQQPRTLSYDSSSVSYAPPDGRAALSKPPTTQPIHVQNPPPTHQMPYAAPQMQYPNYPYLQNVNMYSPALRNDDANFAAAALMQYPFGISGGQIDLSQLLPQGALSAGQSQQVPQQQHRNDNPQMMDLNKFQGGVNSGRDSAVGPPPGFANPSAAYMAPHAQQNLQNLFMQQQQYGPSGPFPYIMQPTVNQARQMYGGAGDEERKNFERNAGKQGGAQQTPPPHYQQHNGYMQGLGKPKPQQYGHTNSGWN</sequence>
<evidence type="ECO:0000256" key="2">
    <source>
        <dbReference type="ARBA" id="ARBA00022490"/>
    </source>
</evidence>
<feature type="compositionally biased region" description="Polar residues" evidence="4">
    <location>
        <begin position="435"/>
        <end position="446"/>
    </location>
</feature>
<feature type="compositionally biased region" description="Basic and acidic residues" evidence="4">
    <location>
        <begin position="144"/>
        <end position="154"/>
    </location>
</feature>
<evidence type="ECO:0000313" key="7">
    <source>
        <dbReference type="WBParaSite" id="MBELARI_LOCUS20129"/>
    </source>
</evidence>
<dbReference type="GO" id="GO:0005634">
    <property type="term" value="C:nucleus"/>
    <property type="evidence" value="ECO:0007669"/>
    <property type="project" value="TreeGrafter"/>
</dbReference>
<feature type="region of interest" description="Disordered" evidence="4">
    <location>
        <begin position="641"/>
        <end position="682"/>
    </location>
</feature>
<dbReference type="PANTHER" id="PTHR16308">
    <property type="entry name" value="UBIQUITIN ASSOCIATED PROTEIN 2-LIKE/LINGERER"/>
    <property type="match status" value="1"/>
</dbReference>
<dbReference type="Gene3D" id="1.10.8.10">
    <property type="entry name" value="DNA helicase RuvA subunit, C-terminal domain"/>
    <property type="match status" value="1"/>
</dbReference>
<keyword evidence="5" id="KW-1185">Reference proteome</keyword>
<dbReference type="InterPro" id="IPR009060">
    <property type="entry name" value="UBA-like_sf"/>
</dbReference>
<keyword evidence="3" id="KW-0597">Phosphoprotein</keyword>
<protein>
    <submittedName>
        <fullName evidence="6 7">Uncharacterized protein</fullName>
    </submittedName>
</protein>
<reference evidence="6 7" key="1">
    <citation type="submission" date="2024-02" db="UniProtKB">
        <authorList>
            <consortium name="WormBaseParasite"/>
        </authorList>
    </citation>
    <scope>IDENTIFICATION</scope>
</reference>
<dbReference type="PANTHER" id="PTHR16308:SF13">
    <property type="entry name" value="PROTEIN LINGERER"/>
    <property type="match status" value="1"/>
</dbReference>
<dbReference type="InterPro" id="IPR051833">
    <property type="entry name" value="TC-DDR_regulator"/>
</dbReference>
<feature type="compositionally biased region" description="Low complexity" evidence="4">
    <location>
        <begin position="203"/>
        <end position="213"/>
    </location>
</feature>
<dbReference type="GO" id="GO:0005737">
    <property type="term" value="C:cytoplasm"/>
    <property type="evidence" value="ECO:0007669"/>
    <property type="project" value="UniProtKB-SubCell"/>
</dbReference>
<evidence type="ECO:0000256" key="1">
    <source>
        <dbReference type="ARBA" id="ARBA00004496"/>
    </source>
</evidence>
<feature type="region of interest" description="Disordered" evidence="4">
    <location>
        <begin position="536"/>
        <end position="557"/>
    </location>
</feature>
<dbReference type="AlphaFoldDB" id="A0AAF3F0X1"/>
<evidence type="ECO:0000256" key="3">
    <source>
        <dbReference type="ARBA" id="ARBA00022553"/>
    </source>
</evidence>
<evidence type="ECO:0000256" key="4">
    <source>
        <dbReference type="SAM" id="MobiDB-lite"/>
    </source>
</evidence>
<feature type="compositionally biased region" description="Low complexity" evidence="4">
    <location>
        <begin position="414"/>
        <end position="434"/>
    </location>
</feature>
<feature type="region of interest" description="Disordered" evidence="4">
    <location>
        <begin position="84"/>
        <end position="221"/>
    </location>
</feature>
<dbReference type="Proteomes" id="UP000887575">
    <property type="component" value="Unassembled WGS sequence"/>
</dbReference>
<feature type="compositionally biased region" description="Polar residues" evidence="4">
    <location>
        <begin position="104"/>
        <end position="116"/>
    </location>
</feature>
<dbReference type="SUPFAM" id="SSF46934">
    <property type="entry name" value="UBA-like"/>
    <property type="match status" value="1"/>
</dbReference>
<organism evidence="5 7">
    <name type="scientific">Mesorhabditis belari</name>
    <dbReference type="NCBI Taxonomy" id="2138241"/>
    <lineage>
        <taxon>Eukaryota</taxon>
        <taxon>Metazoa</taxon>
        <taxon>Ecdysozoa</taxon>
        <taxon>Nematoda</taxon>
        <taxon>Chromadorea</taxon>
        <taxon>Rhabditida</taxon>
        <taxon>Rhabditina</taxon>
        <taxon>Rhabditomorpha</taxon>
        <taxon>Rhabditoidea</taxon>
        <taxon>Rhabditidae</taxon>
        <taxon>Mesorhabditinae</taxon>
        <taxon>Mesorhabditis</taxon>
    </lineage>
</organism>
<dbReference type="WBParaSite" id="MBELARI_LOCUS1379">
    <property type="protein sequence ID" value="MBELARI_LOCUS1379"/>
    <property type="gene ID" value="MBELARI_LOCUS1379"/>
</dbReference>
<name>A0AAF3F0X1_9BILA</name>
<accession>A0AAF3F0X1</accession>
<keyword evidence="2" id="KW-0963">Cytoplasm</keyword>
<evidence type="ECO:0000313" key="5">
    <source>
        <dbReference type="Proteomes" id="UP000887575"/>
    </source>
</evidence>
<comment type="subcellular location">
    <subcellularLocation>
        <location evidence="1">Cytoplasm</location>
    </subcellularLocation>
</comment>
<dbReference type="WBParaSite" id="MBELARI_LOCUS20129">
    <property type="protein sequence ID" value="MBELARI_LOCUS20129"/>
    <property type="gene ID" value="MBELARI_LOCUS20129"/>
</dbReference>
<evidence type="ECO:0000313" key="6">
    <source>
        <dbReference type="WBParaSite" id="MBELARI_LOCUS1379"/>
    </source>
</evidence>
<feature type="compositionally biased region" description="Basic and acidic residues" evidence="4">
    <location>
        <begin position="182"/>
        <end position="191"/>
    </location>
</feature>
<proteinExistence type="predicted"/>